<protein>
    <submittedName>
        <fullName evidence="8">Integrator complex subunit 8</fullName>
    </submittedName>
</protein>
<keyword evidence="5" id="KW-0539">Nucleus</keyword>
<dbReference type="GeneID" id="115879735"/>
<dbReference type="PANTHER" id="PTHR13350">
    <property type="entry name" value="INTEGRATOR COMPLEX SUBUNIT 8"/>
    <property type="match status" value="1"/>
</dbReference>
<sequence length="962" mass="111767">MEVDLLRPGTVPISPDTFLGFEFLLDKDLLIRHLQKANADPSPTDLITKFYDAIVMTLKNKAEPENIETAEGNNEVTVKHPIKNIAMKILSLKIAAFLNWNLAQIRSLPFKTQISLLQDLMYFTSEEKTIMEIPNIEQADTKTASPQFLFALLLFHRWLLNTSMHRVTSSWQQRYGMTEMSPADENIICCPDNIKKTVTFLTDALQWEEIPLMLTYDCFNMPTETNEALQFEWTKGKKVSRDEFCAQICFDLATFFFYREEYDFAKQQFAQCLNFFNSIIGQNGFATIDTDLLNMYMRACDSTADLQNKSLTEQLNNSIVNQFVGLTAILQKDNVKKEISLVHRLNLELDVQGALSSGVFTVARDLLYKVKALNHIRCVLEKKLLNEFALSHSRNIDNLIFGLHWNWNIWKEEDKKLLKNYLFQLIIKEEVPNLYNRINYHGTLTNMFSKAEIMYIKKEGNVNISESLLKTETSFTDSTKKKKPQMEMRQLERQLIITYDWKEIKDLITKIAMMNFNTPIWEVNPQWKLPIPLESVIKGLPRGFLQDYSYVLLAKSKEQFLNKNWNMALELLIVLDKELQAASSNISKLYKMVNWEVLVIQITQLIEDWPNSIADRHALGNACEVCFQTNDTVLPRTEVIETCAICLLNLRRWEFLLGQEKKWAMFEITSAIALACHEIVQNKGTKKFSKNLWDLVLPIFSPNSSQSKRGNSNYNDNNSMKNNLMSIFLRLKDTWCLTVVISLLTKLYNIFKDETNLELQVEYMNLWPNTVSNASSYNINATSEILSEILTHALKEYPSNISWLRLMGDVNFANGNYKISMSFYLKSLIICNDYFNLPIRYDDHVTRRMIKCCQALGCYTQAAVLCQFLEDPDYALAFRILGDQKLCNDAVDAYYHCFWDINILEFLIHIHNRRGEFQRRKCATQVMGMLELNSNNNEEIQREASNLRKSVFLRALCKQYVF</sequence>
<dbReference type="Proteomes" id="UP000504635">
    <property type="component" value="Unplaced"/>
</dbReference>
<proteinExistence type="inferred from homology"/>
<dbReference type="GO" id="GO:0005694">
    <property type="term" value="C:chromosome"/>
    <property type="evidence" value="ECO:0007669"/>
    <property type="project" value="UniProtKB-SubCell"/>
</dbReference>
<organism evidence="7 8">
    <name type="scientific">Sitophilus oryzae</name>
    <name type="common">Rice weevil</name>
    <name type="synonym">Curculio oryzae</name>
    <dbReference type="NCBI Taxonomy" id="7048"/>
    <lineage>
        <taxon>Eukaryota</taxon>
        <taxon>Metazoa</taxon>
        <taxon>Ecdysozoa</taxon>
        <taxon>Arthropoda</taxon>
        <taxon>Hexapoda</taxon>
        <taxon>Insecta</taxon>
        <taxon>Pterygota</taxon>
        <taxon>Neoptera</taxon>
        <taxon>Endopterygota</taxon>
        <taxon>Coleoptera</taxon>
        <taxon>Polyphaga</taxon>
        <taxon>Cucujiformia</taxon>
        <taxon>Curculionidae</taxon>
        <taxon>Dryophthorinae</taxon>
        <taxon>Sitophilus</taxon>
    </lineage>
</organism>
<evidence type="ECO:0000256" key="1">
    <source>
        <dbReference type="ARBA" id="ARBA00004123"/>
    </source>
</evidence>
<keyword evidence="4" id="KW-0158">Chromosome</keyword>
<dbReference type="GO" id="GO:0034472">
    <property type="term" value="P:snRNA 3'-end processing"/>
    <property type="evidence" value="ECO:0007669"/>
    <property type="project" value="InterPro"/>
</dbReference>
<evidence type="ECO:0000313" key="7">
    <source>
        <dbReference type="Proteomes" id="UP000504635"/>
    </source>
</evidence>
<feature type="domain" description="INTS8 TPR repeats" evidence="6">
    <location>
        <begin position="486"/>
        <end position="960"/>
    </location>
</feature>
<keyword evidence="7" id="KW-1185">Reference proteome</keyword>
<dbReference type="GO" id="GO:0032039">
    <property type="term" value="C:integrator complex"/>
    <property type="evidence" value="ECO:0007669"/>
    <property type="project" value="TreeGrafter"/>
</dbReference>
<evidence type="ECO:0000256" key="5">
    <source>
        <dbReference type="ARBA" id="ARBA00023242"/>
    </source>
</evidence>
<evidence type="ECO:0000259" key="6">
    <source>
        <dbReference type="Pfam" id="PF25756"/>
    </source>
</evidence>
<gene>
    <name evidence="8" type="primary">LOC115879735</name>
</gene>
<evidence type="ECO:0000256" key="4">
    <source>
        <dbReference type="ARBA" id="ARBA00022454"/>
    </source>
</evidence>
<dbReference type="Pfam" id="PF25756">
    <property type="entry name" value="TPR_INTS8"/>
    <property type="match status" value="1"/>
</dbReference>
<dbReference type="RefSeq" id="XP_030752565.1">
    <property type="nucleotide sequence ID" value="XM_030896705.1"/>
</dbReference>
<dbReference type="KEGG" id="soy:115879735"/>
<dbReference type="InterPro" id="IPR038751">
    <property type="entry name" value="INTS8"/>
</dbReference>
<dbReference type="AlphaFoldDB" id="A0A6J2XNW7"/>
<dbReference type="OrthoDB" id="64340at2759"/>
<accession>A0A6J2XNW7</accession>
<evidence type="ECO:0000313" key="8">
    <source>
        <dbReference type="RefSeq" id="XP_030752565.1"/>
    </source>
</evidence>
<reference evidence="8" key="1">
    <citation type="submission" date="2025-08" db="UniProtKB">
        <authorList>
            <consortium name="RefSeq"/>
        </authorList>
    </citation>
    <scope>IDENTIFICATION</scope>
    <source>
        <tissue evidence="8">Gonads</tissue>
    </source>
</reference>
<comment type="subcellular location">
    <subcellularLocation>
        <location evidence="2">Chromosome</location>
    </subcellularLocation>
    <subcellularLocation>
        <location evidence="1">Nucleus</location>
    </subcellularLocation>
</comment>
<evidence type="ECO:0000256" key="2">
    <source>
        <dbReference type="ARBA" id="ARBA00004286"/>
    </source>
</evidence>
<comment type="similarity">
    <text evidence="3">Belongs to the Integrator subunit 8 family.</text>
</comment>
<evidence type="ECO:0000256" key="3">
    <source>
        <dbReference type="ARBA" id="ARBA00007147"/>
    </source>
</evidence>
<name>A0A6J2XNW7_SITOR</name>
<dbReference type="InParanoid" id="A0A6J2XNW7"/>
<dbReference type="InterPro" id="IPR057980">
    <property type="entry name" value="TPR_INTS8"/>
</dbReference>
<dbReference type="FunCoup" id="A0A6J2XNW7">
    <property type="interactions" value="2299"/>
</dbReference>
<dbReference type="CTD" id="55656"/>
<dbReference type="PANTHER" id="PTHR13350:SF1">
    <property type="entry name" value="INTEGRATOR COMPLEX SUBUNIT 8"/>
    <property type="match status" value="1"/>
</dbReference>